<dbReference type="EMBL" id="MT142443">
    <property type="protein sequence ID" value="QJA80962.1"/>
    <property type="molecule type" value="Genomic_DNA"/>
</dbReference>
<dbReference type="NCBIfam" id="NF045478">
    <property type="entry name" value="XF1762_fam"/>
    <property type="match status" value="1"/>
</dbReference>
<dbReference type="InterPro" id="IPR053780">
    <property type="entry name" value="Gp66-like"/>
</dbReference>
<dbReference type="AlphaFoldDB" id="A0A6M3KGF0"/>
<name>A0A6M3KGF0_9ZZZZ</name>
<organism evidence="3">
    <name type="scientific">viral metagenome</name>
    <dbReference type="NCBI Taxonomy" id="1070528"/>
    <lineage>
        <taxon>unclassified sequences</taxon>
        <taxon>metagenomes</taxon>
        <taxon>organismal metagenomes</taxon>
    </lineage>
</organism>
<sequence length="148" mass="16095">MLKSVPTTLAEANAFVGEVHRHHDEVVGHRFSFGAEVDGKLVGTVICGRPVAPKTEQYKILEVTRLCTDGTDNACSFLYGAAAKIGKIMGFKRVQTFILPTESGVSLKAAGWVFDGVCEKSGRGFQSRPGRKGDSHGPKHRWIKELNP</sequence>
<accession>A0A6M3KGF0</accession>
<proteinExistence type="predicted"/>
<feature type="region of interest" description="Disordered" evidence="1">
    <location>
        <begin position="122"/>
        <end position="148"/>
    </location>
</feature>
<feature type="compositionally biased region" description="Basic and acidic residues" evidence="1">
    <location>
        <begin position="131"/>
        <end position="148"/>
    </location>
</feature>
<reference evidence="3" key="1">
    <citation type="submission" date="2020-03" db="EMBL/GenBank/DDBJ databases">
        <title>The deep terrestrial virosphere.</title>
        <authorList>
            <person name="Holmfeldt K."/>
            <person name="Nilsson E."/>
            <person name="Simone D."/>
            <person name="Lopez-Fernandez M."/>
            <person name="Wu X."/>
            <person name="de Brujin I."/>
            <person name="Lundin D."/>
            <person name="Andersson A."/>
            <person name="Bertilsson S."/>
            <person name="Dopson M."/>
        </authorList>
    </citation>
    <scope>NUCLEOTIDE SEQUENCE</scope>
    <source>
        <strain evidence="3">MM415A00613</strain>
        <strain evidence="2">MM415B00887</strain>
    </source>
</reference>
<evidence type="ECO:0000256" key="1">
    <source>
        <dbReference type="SAM" id="MobiDB-lite"/>
    </source>
</evidence>
<dbReference type="EMBL" id="MT141454">
    <property type="protein sequence ID" value="QJA61836.1"/>
    <property type="molecule type" value="Genomic_DNA"/>
</dbReference>
<gene>
    <name evidence="3" type="ORF">MM415A00613_0009</name>
    <name evidence="2" type="ORF">MM415B00887_0025</name>
</gene>
<evidence type="ECO:0000313" key="3">
    <source>
        <dbReference type="EMBL" id="QJA80962.1"/>
    </source>
</evidence>
<protein>
    <recommendedName>
        <fullName evidence="4">N-acetyltransferase domain-containing protein</fullName>
    </recommendedName>
</protein>
<evidence type="ECO:0008006" key="4">
    <source>
        <dbReference type="Google" id="ProtNLM"/>
    </source>
</evidence>
<evidence type="ECO:0000313" key="2">
    <source>
        <dbReference type="EMBL" id="QJA61836.1"/>
    </source>
</evidence>